<dbReference type="EMBL" id="JBICCN010000073">
    <property type="protein sequence ID" value="KAL3096283.1"/>
    <property type="molecule type" value="Genomic_DNA"/>
</dbReference>
<dbReference type="AlphaFoldDB" id="A0ABD2K0D3"/>
<keyword evidence="2" id="KW-1133">Transmembrane helix</keyword>
<name>A0ABD2K0D3_HETSC</name>
<comment type="caution">
    <text evidence="3">The sequence shown here is derived from an EMBL/GenBank/DDBJ whole genome shotgun (WGS) entry which is preliminary data.</text>
</comment>
<evidence type="ECO:0000256" key="1">
    <source>
        <dbReference type="SAM" id="MobiDB-lite"/>
    </source>
</evidence>
<organism evidence="3 4">
    <name type="scientific">Heterodera schachtii</name>
    <name type="common">Sugarbeet cyst nematode worm</name>
    <name type="synonym">Tylenchus schachtii</name>
    <dbReference type="NCBI Taxonomy" id="97005"/>
    <lineage>
        <taxon>Eukaryota</taxon>
        <taxon>Metazoa</taxon>
        <taxon>Ecdysozoa</taxon>
        <taxon>Nematoda</taxon>
        <taxon>Chromadorea</taxon>
        <taxon>Rhabditida</taxon>
        <taxon>Tylenchina</taxon>
        <taxon>Tylenchomorpha</taxon>
        <taxon>Tylenchoidea</taxon>
        <taxon>Heteroderidae</taxon>
        <taxon>Heteroderinae</taxon>
        <taxon>Heterodera</taxon>
    </lineage>
</organism>
<keyword evidence="4" id="KW-1185">Reference proteome</keyword>
<evidence type="ECO:0000313" key="3">
    <source>
        <dbReference type="EMBL" id="KAL3096283.1"/>
    </source>
</evidence>
<reference evidence="3 4" key="1">
    <citation type="submission" date="2024-10" db="EMBL/GenBank/DDBJ databases">
        <authorList>
            <person name="Kim D."/>
        </authorList>
    </citation>
    <scope>NUCLEOTIDE SEQUENCE [LARGE SCALE GENOMIC DNA]</scope>
    <source>
        <strain evidence="3">Taebaek</strain>
    </source>
</reference>
<keyword evidence="2" id="KW-0472">Membrane</keyword>
<sequence>MCETKTCSSKLEKICKKNDGLFLWVPGMLYTFWLCFGEMVRLLWRRVPAADDSQKSQLGKAAKVEPIWQQ</sequence>
<gene>
    <name evidence="3" type="ORF">niasHS_004921</name>
</gene>
<keyword evidence="2" id="KW-0812">Transmembrane</keyword>
<feature type="region of interest" description="Disordered" evidence="1">
    <location>
        <begin position="50"/>
        <end position="70"/>
    </location>
</feature>
<protein>
    <submittedName>
        <fullName evidence="3">Uncharacterized protein</fullName>
    </submittedName>
</protein>
<evidence type="ECO:0000313" key="4">
    <source>
        <dbReference type="Proteomes" id="UP001620645"/>
    </source>
</evidence>
<proteinExistence type="predicted"/>
<dbReference type="Proteomes" id="UP001620645">
    <property type="component" value="Unassembled WGS sequence"/>
</dbReference>
<evidence type="ECO:0000256" key="2">
    <source>
        <dbReference type="SAM" id="Phobius"/>
    </source>
</evidence>
<accession>A0ABD2K0D3</accession>
<feature type="transmembrane region" description="Helical" evidence="2">
    <location>
        <begin position="21"/>
        <end position="44"/>
    </location>
</feature>